<gene>
    <name evidence="1" type="ORF">Pint_27029</name>
</gene>
<dbReference type="EMBL" id="CM047740">
    <property type="protein sequence ID" value="KAJ0040030.1"/>
    <property type="molecule type" value="Genomic_DNA"/>
</dbReference>
<evidence type="ECO:0000313" key="2">
    <source>
        <dbReference type="Proteomes" id="UP001163603"/>
    </source>
</evidence>
<organism evidence="1 2">
    <name type="scientific">Pistacia integerrima</name>
    <dbReference type="NCBI Taxonomy" id="434235"/>
    <lineage>
        <taxon>Eukaryota</taxon>
        <taxon>Viridiplantae</taxon>
        <taxon>Streptophyta</taxon>
        <taxon>Embryophyta</taxon>
        <taxon>Tracheophyta</taxon>
        <taxon>Spermatophyta</taxon>
        <taxon>Magnoliopsida</taxon>
        <taxon>eudicotyledons</taxon>
        <taxon>Gunneridae</taxon>
        <taxon>Pentapetalae</taxon>
        <taxon>rosids</taxon>
        <taxon>malvids</taxon>
        <taxon>Sapindales</taxon>
        <taxon>Anacardiaceae</taxon>
        <taxon>Pistacia</taxon>
    </lineage>
</organism>
<keyword evidence="2" id="KW-1185">Reference proteome</keyword>
<comment type="caution">
    <text evidence="1">The sequence shown here is derived from an EMBL/GenBank/DDBJ whole genome shotgun (WGS) entry which is preliminary data.</text>
</comment>
<proteinExistence type="predicted"/>
<evidence type="ECO:0000313" key="1">
    <source>
        <dbReference type="EMBL" id="KAJ0040030.1"/>
    </source>
</evidence>
<accession>A0ACC0YQQ1</accession>
<protein>
    <submittedName>
        <fullName evidence="1">Uncharacterized protein</fullName>
    </submittedName>
</protein>
<name>A0ACC0YQQ1_9ROSI</name>
<reference evidence="2" key="1">
    <citation type="journal article" date="2023" name="G3 (Bethesda)">
        <title>Genome assembly and association tests identify interacting loci associated with vigor, precocity, and sex in interspecific pistachio rootstocks.</title>
        <authorList>
            <person name="Palmer W."/>
            <person name="Jacygrad E."/>
            <person name="Sagayaradj S."/>
            <person name="Cavanaugh K."/>
            <person name="Han R."/>
            <person name="Bertier L."/>
            <person name="Beede B."/>
            <person name="Kafkas S."/>
            <person name="Golino D."/>
            <person name="Preece J."/>
            <person name="Michelmore R."/>
        </authorList>
    </citation>
    <scope>NUCLEOTIDE SEQUENCE [LARGE SCALE GENOMIC DNA]</scope>
</reference>
<sequence length="52" mass="6354">MRWQWNRQSENTIIHVSIYVAEYLHKQRQNLSLFLLFSSLSLPFSTHQNFPF</sequence>
<dbReference type="Proteomes" id="UP001163603">
    <property type="component" value="Chromosome 5"/>
</dbReference>